<dbReference type="GO" id="GO:0006352">
    <property type="term" value="P:DNA-templated transcription initiation"/>
    <property type="evidence" value="ECO:0007669"/>
    <property type="project" value="InterPro"/>
</dbReference>
<dbReference type="SUPFAM" id="SSF88659">
    <property type="entry name" value="Sigma3 and sigma4 domains of RNA polymerase sigma factors"/>
    <property type="match status" value="1"/>
</dbReference>
<dbReference type="Pfam" id="PF08281">
    <property type="entry name" value="Sigma70_r4_2"/>
    <property type="match status" value="1"/>
</dbReference>
<dbReference type="AlphaFoldDB" id="A0A363NUM8"/>
<gene>
    <name evidence="6" type="ORF">DCO56_14380</name>
</gene>
<dbReference type="RefSeq" id="WP_108634452.1">
    <property type="nucleotide sequence ID" value="NZ_QCXX01000003.1"/>
</dbReference>
<dbReference type="InterPro" id="IPR013324">
    <property type="entry name" value="RNA_pol_sigma_r3/r4-like"/>
</dbReference>
<dbReference type="InterPro" id="IPR013249">
    <property type="entry name" value="RNA_pol_sigma70_r4_t2"/>
</dbReference>
<dbReference type="InterPro" id="IPR013325">
    <property type="entry name" value="RNA_pol_sigma_r2"/>
</dbReference>
<dbReference type="InterPro" id="IPR036388">
    <property type="entry name" value="WH-like_DNA-bd_sf"/>
</dbReference>
<dbReference type="EMBL" id="QCXX01000003">
    <property type="protein sequence ID" value="PUV24525.1"/>
    <property type="molecule type" value="Genomic_DNA"/>
</dbReference>
<dbReference type="GO" id="GO:0016987">
    <property type="term" value="F:sigma factor activity"/>
    <property type="evidence" value="ECO:0007669"/>
    <property type="project" value="UniProtKB-KW"/>
</dbReference>
<dbReference type="PANTHER" id="PTHR43133:SF46">
    <property type="entry name" value="RNA POLYMERASE SIGMA-70 FACTOR ECF SUBFAMILY"/>
    <property type="match status" value="1"/>
</dbReference>
<keyword evidence="3" id="KW-0731">Sigma factor</keyword>
<comment type="similarity">
    <text evidence="1">Belongs to the sigma-70 factor family. ECF subfamily.</text>
</comment>
<accession>A0A363NUM8</accession>
<comment type="caution">
    <text evidence="6">The sequence shown here is derived from an EMBL/GenBank/DDBJ whole genome shotgun (WGS) entry which is preliminary data.</text>
</comment>
<proteinExistence type="inferred from homology"/>
<dbReference type="PANTHER" id="PTHR43133">
    <property type="entry name" value="RNA POLYMERASE ECF-TYPE SIGMA FACTO"/>
    <property type="match status" value="1"/>
</dbReference>
<feature type="domain" description="RNA polymerase sigma factor 70 region 4 type 2" evidence="5">
    <location>
        <begin position="105"/>
        <end position="155"/>
    </location>
</feature>
<dbReference type="InterPro" id="IPR039425">
    <property type="entry name" value="RNA_pol_sigma-70-like"/>
</dbReference>
<evidence type="ECO:0000256" key="3">
    <source>
        <dbReference type="ARBA" id="ARBA00023082"/>
    </source>
</evidence>
<dbReference type="Gene3D" id="1.10.10.10">
    <property type="entry name" value="Winged helix-like DNA-binding domain superfamily/Winged helix DNA-binding domain"/>
    <property type="match status" value="1"/>
</dbReference>
<name>A0A363NUM8_9SPHI</name>
<dbReference type="GO" id="GO:0003677">
    <property type="term" value="F:DNA binding"/>
    <property type="evidence" value="ECO:0007669"/>
    <property type="project" value="InterPro"/>
</dbReference>
<keyword evidence="2" id="KW-0805">Transcription regulation</keyword>
<dbReference type="SUPFAM" id="SSF88946">
    <property type="entry name" value="Sigma2 domain of RNA polymerase sigma factors"/>
    <property type="match status" value="1"/>
</dbReference>
<dbReference type="Gene3D" id="1.10.1740.10">
    <property type="match status" value="1"/>
</dbReference>
<dbReference type="OrthoDB" id="656273at2"/>
<organism evidence="6 7">
    <name type="scientific">Sphingobacterium athyrii</name>
    <dbReference type="NCBI Taxonomy" id="2152717"/>
    <lineage>
        <taxon>Bacteria</taxon>
        <taxon>Pseudomonadati</taxon>
        <taxon>Bacteroidota</taxon>
        <taxon>Sphingobacteriia</taxon>
        <taxon>Sphingobacteriales</taxon>
        <taxon>Sphingobacteriaceae</taxon>
        <taxon>Sphingobacterium</taxon>
    </lineage>
</organism>
<evidence type="ECO:0000256" key="2">
    <source>
        <dbReference type="ARBA" id="ARBA00023015"/>
    </source>
</evidence>
<keyword evidence="4" id="KW-0804">Transcription</keyword>
<evidence type="ECO:0000256" key="1">
    <source>
        <dbReference type="ARBA" id="ARBA00010641"/>
    </source>
</evidence>
<protein>
    <recommendedName>
        <fullName evidence="5">RNA polymerase sigma factor 70 region 4 type 2 domain-containing protein</fullName>
    </recommendedName>
</protein>
<dbReference type="Proteomes" id="UP000250831">
    <property type="component" value="Unassembled WGS sequence"/>
</dbReference>
<reference evidence="6 7" key="1">
    <citation type="submission" date="2018-04" db="EMBL/GenBank/DDBJ databases">
        <title>Sphingobacterium sp. M46 Genome.</title>
        <authorList>
            <person name="Cheng J."/>
            <person name="Li Y."/>
        </authorList>
    </citation>
    <scope>NUCLEOTIDE SEQUENCE [LARGE SCALE GENOMIC DNA]</scope>
    <source>
        <strain evidence="6 7">M46</strain>
    </source>
</reference>
<evidence type="ECO:0000313" key="6">
    <source>
        <dbReference type="EMBL" id="PUV24525.1"/>
    </source>
</evidence>
<dbReference type="InterPro" id="IPR014284">
    <property type="entry name" value="RNA_pol_sigma-70_dom"/>
</dbReference>
<sequence length="176" mass="20459">MTRFDHTFKTYFVQLCTFAYPFVRSQDIAKDIVHDAYLVLINNPELLEKESLIQKSFLYSTVKNLAMNYQRKVRLSSKYSSSLNIEPIDDTDLMDNLIRAEVISALHKELNALPTGCRHVCRLIYMEGKKYEEVASELKISVNTVKSQRSLAIRLLREKFSSIFILISILLYIKLL</sequence>
<keyword evidence="7" id="KW-1185">Reference proteome</keyword>
<evidence type="ECO:0000256" key="4">
    <source>
        <dbReference type="ARBA" id="ARBA00023163"/>
    </source>
</evidence>
<evidence type="ECO:0000313" key="7">
    <source>
        <dbReference type="Proteomes" id="UP000250831"/>
    </source>
</evidence>
<evidence type="ECO:0000259" key="5">
    <source>
        <dbReference type="Pfam" id="PF08281"/>
    </source>
</evidence>
<dbReference type="NCBIfam" id="TIGR02937">
    <property type="entry name" value="sigma70-ECF"/>
    <property type="match status" value="1"/>
</dbReference>